<dbReference type="GO" id="GO:0045892">
    <property type="term" value="P:negative regulation of DNA-templated transcription"/>
    <property type="evidence" value="ECO:0007669"/>
    <property type="project" value="TreeGrafter"/>
</dbReference>
<dbReference type="KEGG" id="vfl:AL536_14710"/>
<dbReference type="EMBL" id="UHIP01000001">
    <property type="protein sequence ID" value="SUP25241.1"/>
    <property type="molecule type" value="Genomic_DNA"/>
</dbReference>
<evidence type="ECO:0000259" key="3">
    <source>
        <dbReference type="PROSITE" id="PS51078"/>
    </source>
</evidence>
<dbReference type="InterPro" id="IPR036390">
    <property type="entry name" value="WH_DNA-bd_sf"/>
</dbReference>
<dbReference type="Proteomes" id="UP000254626">
    <property type="component" value="Unassembled WGS sequence"/>
</dbReference>
<evidence type="ECO:0000313" key="4">
    <source>
        <dbReference type="EMBL" id="AMF94700.1"/>
    </source>
</evidence>
<dbReference type="Pfam" id="PF01614">
    <property type="entry name" value="IclR_C"/>
    <property type="match status" value="1"/>
</dbReference>
<name>A0AAX2LPA6_VIBFL</name>
<keyword evidence="2" id="KW-0804">Transcription</keyword>
<proteinExistence type="predicted"/>
<reference evidence="5 7" key="3">
    <citation type="submission" date="2018-06" db="EMBL/GenBank/DDBJ databases">
        <authorList>
            <consortium name="Pathogen Informatics"/>
            <person name="Doyle S."/>
        </authorList>
    </citation>
    <scope>NUCLEOTIDE SEQUENCE [LARGE SCALE GENOMIC DNA]</scope>
    <source>
        <strain evidence="5 7">NCTC11327</strain>
    </source>
</reference>
<organism evidence="5 7">
    <name type="scientific">Vibrio fluvialis</name>
    <dbReference type="NCBI Taxonomy" id="676"/>
    <lineage>
        <taxon>Bacteria</taxon>
        <taxon>Pseudomonadati</taxon>
        <taxon>Pseudomonadota</taxon>
        <taxon>Gammaproteobacteria</taxon>
        <taxon>Vibrionales</taxon>
        <taxon>Vibrionaceae</taxon>
        <taxon>Vibrio</taxon>
    </lineage>
</organism>
<dbReference type="GO" id="GO:0003700">
    <property type="term" value="F:DNA-binding transcription factor activity"/>
    <property type="evidence" value="ECO:0007669"/>
    <property type="project" value="TreeGrafter"/>
</dbReference>
<dbReference type="InterPro" id="IPR029016">
    <property type="entry name" value="GAF-like_dom_sf"/>
</dbReference>
<feature type="domain" description="IclR-ED" evidence="3">
    <location>
        <begin position="69"/>
        <end position="250"/>
    </location>
</feature>
<dbReference type="SUPFAM" id="SSF55781">
    <property type="entry name" value="GAF domain-like"/>
    <property type="match status" value="1"/>
</dbReference>
<evidence type="ECO:0000313" key="7">
    <source>
        <dbReference type="Proteomes" id="UP000254626"/>
    </source>
</evidence>
<dbReference type="SUPFAM" id="SSF46785">
    <property type="entry name" value="Winged helix' DNA-binding domain"/>
    <property type="match status" value="1"/>
</dbReference>
<reference evidence="4" key="2">
    <citation type="submission" date="2018-01" db="EMBL/GenBank/DDBJ databases">
        <title>FDA dAtabase for Regulatory Grade micrObial Sequences (FDA-ARGOS): Supporting development and validation of Infectious Disease Dx tests.</title>
        <authorList>
            <person name="Hoffmann M."/>
            <person name="Allard M."/>
            <person name="Evans P."/>
            <person name="Brown E."/>
            <person name="Tallon L."/>
            <person name="Sadzewicz L."/>
            <person name="Sengamalay N."/>
            <person name="Ott S."/>
            <person name="Godinez A."/>
            <person name="Nagaraj S."/>
            <person name="Vyas G."/>
            <person name="Aluvathingal J."/>
            <person name="Nadendla S."/>
            <person name="Geyer C."/>
            <person name="Sichtig H."/>
        </authorList>
    </citation>
    <scope>NUCLEOTIDE SEQUENCE</scope>
    <source>
        <strain evidence="4">ATCC 33809</strain>
    </source>
</reference>
<evidence type="ECO:0000313" key="5">
    <source>
        <dbReference type="EMBL" id="SUP25241.1"/>
    </source>
</evidence>
<dbReference type="EMBL" id="CP014035">
    <property type="protein sequence ID" value="AMF94700.1"/>
    <property type="molecule type" value="Genomic_DNA"/>
</dbReference>
<dbReference type="Gene3D" id="3.30.450.40">
    <property type="match status" value="1"/>
</dbReference>
<evidence type="ECO:0000313" key="6">
    <source>
        <dbReference type="Proteomes" id="UP000057088"/>
    </source>
</evidence>
<dbReference type="RefSeq" id="WP_061056620.1">
    <property type="nucleotide sequence ID" value="NZ_CABLBX010000003.1"/>
</dbReference>
<dbReference type="Proteomes" id="UP000057088">
    <property type="component" value="Chromosome 2"/>
</dbReference>
<evidence type="ECO:0000256" key="2">
    <source>
        <dbReference type="ARBA" id="ARBA00023163"/>
    </source>
</evidence>
<dbReference type="Gene3D" id="1.10.10.10">
    <property type="entry name" value="Winged helix-like DNA-binding domain superfamily/Winged helix DNA-binding domain"/>
    <property type="match status" value="1"/>
</dbReference>
<dbReference type="InterPro" id="IPR036388">
    <property type="entry name" value="WH-like_DNA-bd_sf"/>
</dbReference>
<dbReference type="PANTHER" id="PTHR30136">
    <property type="entry name" value="HELIX-TURN-HELIX TRANSCRIPTIONAL REGULATOR, ICLR FAMILY"/>
    <property type="match status" value="1"/>
</dbReference>
<gene>
    <name evidence="5" type="primary">iclR_1</name>
    <name evidence="4" type="ORF">AL536_14710</name>
    <name evidence="5" type="ORF">NCTC11327_01689</name>
</gene>
<reference evidence="6" key="1">
    <citation type="submission" date="2015-12" db="EMBL/GenBank/DDBJ databases">
        <title>FDA dAtabase for Regulatory Grade micrObial Sequences (FDA-ARGOS): Supporting development and validation of Infectious Disease Dx tests.</title>
        <authorList>
            <person name="Hoffmann M."/>
            <person name="Allard M."/>
            <person name="Evans P."/>
            <person name="Brown E."/>
            <person name="Tallon L.J."/>
            <person name="Sadzewicz L."/>
            <person name="Sengamalay N."/>
            <person name="Ott S."/>
            <person name="Godinez A."/>
            <person name="Nagaraj S."/>
            <person name="Vyas G."/>
            <person name="Aluvathingal J."/>
            <person name="Nadendla S."/>
            <person name="Geyer C."/>
            <person name="Sichtig H."/>
        </authorList>
    </citation>
    <scope>NUCLEOTIDE SEQUENCE [LARGE SCALE GENOMIC DNA]</scope>
    <source>
        <strain evidence="6">ATCC 33809</strain>
    </source>
</reference>
<dbReference type="AlphaFoldDB" id="A0AAX2LPA6"/>
<sequence length="250" mass="27474">MVRREKGSTIERVLQMLAFIAQHDGQYDRQQLASAMGLPELATGKLLTQLNELGMISENLLRKVVAGPQLQQVALAVLRNDVFARQRLSVLEALANEIGETCGISIPSGIDMLYLEKVQTNWPLQINLPEGSRVPLAATASGKLYLATLPQSARRVIMDNLALEVFTQQTLVDKTALAQELDAIAQLGYGRDNGEFIDGMVAVSVPIHCGEHLFGYLFCHCPQVRHSLEALEVYLPQLRRAAAEIGALMQ</sequence>
<dbReference type="GO" id="GO:0003677">
    <property type="term" value="F:DNA binding"/>
    <property type="evidence" value="ECO:0007669"/>
    <property type="project" value="TreeGrafter"/>
</dbReference>
<dbReference type="PANTHER" id="PTHR30136:SF24">
    <property type="entry name" value="HTH-TYPE TRANSCRIPTIONAL REPRESSOR ALLR"/>
    <property type="match status" value="1"/>
</dbReference>
<dbReference type="InterPro" id="IPR050707">
    <property type="entry name" value="HTH_MetabolicPath_Reg"/>
</dbReference>
<dbReference type="GeneID" id="29386638"/>
<evidence type="ECO:0000256" key="1">
    <source>
        <dbReference type="ARBA" id="ARBA00023015"/>
    </source>
</evidence>
<protein>
    <submittedName>
        <fullName evidence="4">IclR family transcriptional regulator</fullName>
    </submittedName>
    <submittedName>
        <fullName evidence="5">Transcriptional regulatory protein, IclR family</fullName>
    </submittedName>
</protein>
<keyword evidence="6" id="KW-1185">Reference proteome</keyword>
<keyword evidence="1" id="KW-0805">Transcription regulation</keyword>
<accession>A0AAX2LPA6</accession>
<dbReference type="InterPro" id="IPR014757">
    <property type="entry name" value="Tscrpt_reg_IclR_C"/>
</dbReference>
<dbReference type="PROSITE" id="PS51078">
    <property type="entry name" value="ICLR_ED"/>
    <property type="match status" value="1"/>
</dbReference>